<organism evidence="1 2">
    <name type="scientific">Salinimonas marina</name>
    <dbReference type="NCBI Taxonomy" id="2785918"/>
    <lineage>
        <taxon>Bacteria</taxon>
        <taxon>Pseudomonadati</taxon>
        <taxon>Pseudomonadota</taxon>
        <taxon>Gammaproteobacteria</taxon>
        <taxon>Alteromonadales</taxon>
        <taxon>Alteromonadaceae</taxon>
        <taxon>Alteromonas/Salinimonas group</taxon>
        <taxon>Salinimonas</taxon>
    </lineage>
</organism>
<dbReference type="KEGG" id="smaa:IT774_01550"/>
<evidence type="ECO:0000313" key="2">
    <source>
        <dbReference type="Proteomes" id="UP000595095"/>
    </source>
</evidence>
<sequence>MRQTVLIIGKVETPEVRHLMQQLTRHSYRILVLDTSRFGSDSFISYEPERASGWLRVNHEEVAFKQIHSVFWDQFYPFNTNNDQPGIHGNNPHDKYSLLEVLFQQPHIRWFNSVTVMRSHKCKPWQLTLAAQGDLRLPATCIGNHPDRVRLFLNKHPDIIIKPVHGGRFTYRFRKDQDQAPHHTGQASAQAAGQEPATLQQYIGGTNIRSYLIDDYCFCGELQSSYVDFREDSHTRYRPHTLPDELVRQGRALMLRLGMHWGAIDWRLDEQGHYYFLEINPAPRFAHFETISQLPIAATLARCLCAKAGVSF</sequence>
<gene>
    <name evidence="1" type="ORF">IT774_01550</name>
</gene>
<keyword evidence="2" id="KW-1185">Reference proteome</keyword>
<dbReference type="GO" id="GO:0005737">
    <property type="term" value="C:cytoplasm"/>
    <property type="evidence" value="ECO:0007669"/>
    <property type="project" value="TreeGrafter"/>
</dbReference>
<dbReference type="SUPFAM" id="SSF56059">
    <property type="entry name" value="Glutathione synthetase ATP-binding domain-like"/>
    <property type="match status" value="1"/>
</dbReference>
<protein>
    <recommendedName>
        <fullName evidence="3">ATP-grasp domain-containing protein</fullName>
    </recommendedName>
</protein>
<dbReference type="GO" id="GO:0009432">
    <property type="term" value="P:SOS response"/>
    <property type="evidence" value="ECO:0007669"/>
    <property type="project" value="TreeGrafter"/>
</dbReference>
<dbReference type="Proteomes" id="UP000595095">
    <property type="component" value="Chromosome"/>
</dbReference>
<proteinExistence type="predicted"/>
<reference evidence="1 2" key="1">
    <citation type="submission" date="2020-11" db="EMBL/GenBank/DDBJ databases">
        <title>Complete genome sequence for Salinimonas sp. strain G2-b.</title>
        <authorList>
            <person name="Park S.-J."/>
        </authorList>
    </citation>
    <scope>NUCLEOTIDE SEQUENCE [LARGE SCALE GENOMIC DNA]</scope>
    <source>
        <strain evidence="1 2">G2-b</strain>
    </source>
</reference>
<accession>A0A7S9DY38</accession>
<evidence type="ECO:0000313" key="1">
    <source>
        <dbReference type="EMBL" id="QPG05970.1"/>
    </source>
</evidence>
<dbReference type="GO" id="GO:0018169">
    <property type="term" value="F:ribosomal S6-glutamic acid ligase activity"/>
    <property type="evidence" value="ECO:0007669"/>
    <property type="project" value="TreeGrafter"/>
</dbReference>
<dbReference type="PANTHER" id="PTHR21621">
    <property type="entry name" value="RIBOSOMAL PROTEIN S6 MODIFICATION PROTEIN"/>
    <property type="match status" value="1"/>
</dbReference>
<dbReference type="RefSeq" id="WP_195811051.1">
    <property type="nucleotide sequence ID" value="NZ_CP064795.1"/>
</dbReference>
<dbReference type="EMBL" id="CP064795">
    <property type="protein sequence ID" value="QPG05970.1"/>
    <property type="molecule type" value="Genomic_DNA"/>
</dbReference>
<dbReference type="PANTHER" id="PTHR21621:SF0">
    <property type="entry name" value="BETA-CITRYLGLUTAMATE SYNTHASE B-RELATED"/>
    <property type="match status" value="1"/>
</dbReference>
<dbReference type="Gene3D" id="3.30.470.20">
    <property type="entry name" value="ATP-grasp fold, B domain"/>
    <property type="match status" value="1"/>
</dbReference>
<name>A0A7S9DY38_9ALTE</name>
<dbReference type="AlphaFoldDB" id="A0A7S9DY38"/>
<evidence type="ECO:0008006" key="3">
    <source>
        <dbReference type="Google" id="ProtNLM"/>
    </source>
</evidence>